<reference evidence="1 2" key="1">
    <citation type="submission" date="2015-09" db="EMBL/GenBank/DDBJ databases">
        <authorList>
            <consortium name="Pathogen Informatics"/>
        </authorList>
    </citation>
    <scope>NUCLEOTIDE SEQUENCE [LARGE SCALE GENOMIC DNA]</scope>
    <source>
        <strain evidence="1 2">2789STDY5834902</strain>
    </source>
</reference>
<evidence type="ECO:0008006" key="3">
    <source>
        <dbReference type="Google" id="ProtNLM"/>
    </source>
</evidence>
<proteinExistence type="predicted"/>
<dbReference type="SUPFAM" id="SSF53756">
    <property type="entry name" value="UDP-Glycosyltransferase/glycogen phosphorylase"/>
    <property type="match status" value="1"/>
</dbReference>
<organism evidence="1 2">
    <name type="scientific">Collinsella aerofaciens</name>
    <dbReference type="NCBI Taxonomy" id="74426"/>
    <lineage>
        <taxon>Bacteria</taxon>
        <taxon>Bacillati</taxon>
        <taxon>Actinomycetota</taxon>
        <taxon>Coriobacteriia</taxon>
        <taxon>Coriobacteriales</taxon>
        <taxon>Coriobacteriaceae</taxon>
        <taxon>Collinsella</taxon>
    </lineage>
</organism>
<sequence>MHDILIVTSRNVATSGGEFSLIKNRADALKNGWGIESDVAALCNVRLGVSEGGEAFGPGVYVRRDFMNPMQLLSGYEELITTAEKKVLSGSYKAIILSGVGLFRYVDRMKRAAEASGAFVCADVHGYYGDGSLLARDEPLFLGSFHRAAAFVERYEQRKYLRKFDRIFCVSRAYRSFLCRECGCKEGQFYIVPCATGAKPSFGRAEELKYREDYRRKYGVEDDEWLLVYSGGASSWQCLPQTAELYREILKRRGAKLLVLSGDVTSARAAIGDCDDVEFDSFKPSDLPSVFCAADFFVMLREDVPTNHFAYPNKFLEYVAAHRPVITTPYVYDIAEEIDRHGVGLLYNGDVDDLVLKMDNAVCDRDSCDRLVQKVSFANSLIPFARDLGSVGSSC</sequence>
<dbReference type="RefSeq" id="WP_055252472.1">
    <property type="nucleotide sequence ID" value="NZ_CABIXX010000038.1"/>
</dbReference>
<dbReference type="AlphaFoldDB" id="A0A174MGB1"/>
<evidence type="ECO:0000313" key="1">
    <source>
        <dbReference type="EMBL" id="CUP32965.1"/>
    </source>
</evidence>
<protein>
    <recommendedName>
        <fullName evidence="3">Glycosyltransferase</fullName>
    </recommendedName>
</protein>
<dbReference type="Gene3D" id="3.40.50.2000">
    <property type="entry name" value="Glycogen Phosphorylase B"/>
    <property type="match status" value="1"/>
</dbReference>
<dbReference type="Pfam" id="PF13692">
    <property type="entry name" value="Glyco_trans_1_4"/>
    <property type="match status" value="1"/>
</dbReference>
<dbReference type="PANTHER" id="PTHR12526">
    <property type="entry name" value="GLYCOSYLTRANSFERASE"/>
    <property type="match status" value="1"/>
</dbReference>
<dbReference type="EMBL" id="CZAQ01000038">
    <property type="protein sequence ID" value="CUP32965.1"/>
    <property type="molecule type" value="Genomic_DNA"/>
</dbReference>
<accession>A0A174MGB1</accession>
<name>A0A174MGB1_9ACTN</name>
<dbReference type="Proteomes" id="UP000095454">
    <property type="component" value="Unassembled WGS sequence"/>
</dbReference>
<evidence type="ECO:0000313" key="2">
    <source>
        <dbReference type="Proteomes" id="UP000095454"/>
    </source>
</evidence>
<gene>
    <name evidence="1" type="ORF">ERS852514_01723</name>
</gene>